<evidence type="ECO:0000313" key="4">
    <source>
        <dbReference type="Proteomes" id="UP000203589"/>
    </source>
</evidence>
<dbReference type="SUPFAM" id="SSF53850">
    <property type="entry name" value="Periplasmic binding protein-like II"/>
    <property type="match status" value="1"/>
</dbReference>
<dbReference type="OrthoDB" id="6955767at2"/>
<reference evidence="3 4" key="1">
    <citation type="submission" date="2017-07" db="EMBL/GenBank/DDBJ databases">
        <title>Genome Sequence of Antarctobacter heliothermus Strain SMS3 Isolated from a culture of the Diatom Skeletonema marinoi.</title>
        <authorList>
            <person name="Topel M."/>
            <person name="Pinder M.I.M."/>
            <person name="Johansson O.N."/>
            <person name="Kourtchenko O."/>
            <person name="Godhe A."/>
            <person name="Clarke A.K."/>
        </authorList>
    </citation>
    <scope>NUCLEOTIDE SEQUENCE [LARGE SCALE GENOMIC DNA]</scope>
    <source>
        <strain evidence="3 4">SMS3</strain>
    </source>
</reference>
<dbReference type="RefSeq" id="WP_157733397.1">
    <property type="nucleotide sequence ID" value="NZ_CP022540.1"/>
</dbReference>
<keyword evidence="4" id="KW-1185">Reference proteome</keyword>
<name>A0A222E112_9RHOB</name>
<feature type="domain" description="Solute-binding protein family 3/N-terminal" evidence="2">
    <location>
        <begin position="13"/>
        <end position="222"/>
    </location>
</feature>
<keyword evidence="1" id="KW-0732">Signal</keyword>
<dbReference type="SMART" id="SM00062">
    <property type="entry name" value="PBPb"/>
    <property type="match status" value="1"/>
</dbReference>
<gene>
    <name evidence="3" type="ORF">ANTHELSMS3_00935</name>
</gene>
<proteinExistence type="predicted"/>
<dbReference type="AlphaFoldDB" id="A0A222E112"/>
<protein>
    <submittedName>
        <fullName evidence="3">Bacterial extracellular solute-binding protein, family 3</fullName>
    </submittedName>
</protein>
<dbReference type="KEGG" id="aht:ANTHELSMS3_00935"/>
<dbReference type="Proteomes" id="UP000203589">
    <property type="component" value="Chromosome"/>
</dbReference>
<dbReference type="PANTHER" id="PTHR35936:SF17">
    <property type="entry name" value="ARGININE-BINDING EXTRACELLULAR PROTEIN ARTP"/>
    <property type="match status" value="1"/>
</dbReference>
<dbReference type="PANTHER" id="PTHR35936">
    <property type="entry name" value="MEMBRANE-BOUND LYTIC MUREIN TRANSGLYCOSYLASE F"/>
    <property type="match status" value="1"/>
</dbReference>
<sequence>MRKQLQAIAPGPSLRAAINLGNRALARNDNGELRGITPALSRRLAKEIGKPVEFVLYDGAGKTFNDAGKGLWDVGFLAIDPARAKAVSFTRAYTEIIATYAVRDNSPVTSVDQADRPGTKIVVGNGSAYDLFLTEALHHAELVRASDPGASFDLFRGGVGDVVAGVLQSLQRNFPQGSGVRILPGKITSVRQAMVLPYHDADRTAALDAFVERAIASGFVEANI</sequence>
<dbReference type="InterPro" id="IPR001638">
    <property type="entry name" value="Solute-binding_3/MltF_N"/>
</dbReference>
<dbReference type="Pfam" id="PF00497">
    <property type="entry name" value="SBP_bac_3"/>
    <property type="match status" value="1"/>
</dbReference>
<dbReference type="Gene3D" id="3.40.190.10">
    <property type="entry name" value="Periplasmic binding protein-like II"/>
    <property type="match status" value="2"/>
</dbReference>
<dbReference type="EMBL" id="CP022540">
    <property type="protein sequence ID" value="ASP19651.1"/>
    <property type="molecule type" value="Genomic_DNA"/>
</dbReference>
<organism evidence="3 4">
    <name type="scientific">Antarctobacter heliothermus</name>
    <dbReference type="NCBI Taxonomy" id="74033"/>
    <lineage>
        <taxon>Bacteria</taxon>
        <taxon>Pseudomonadati</taxon>
        <taxon>Pseudomonadota</taxon>
        <taxon>Alphaproteobacteria</taxon>
        <taxon>Rhodobacterales</taxon>
        <taxon>Roseobacteraceae</taxon>
        <taxon>Antarctobacter</taxon>
    </lineage>
</organism>
<evidence type="ECO:0000259" key="2">
    <source>
        <dbReference type="SMART" id="SM00062"/>
    </source>
</evidence>
<evidence type="ECO:0000313" key="3">
    <source>
        <dbReference type="EMBL" id="ASP19651.1"/>
    </source>
</evidence>
<accession>A0A222E112</accession>
<evidence type="ECO:0000256" key="1">
    <source>
        <dbReference type="ARBA" id="ARBA00022729"/>
    </source>
</evidence>